<evidence type="ECO:0000256" key="1">
    <source>
        <dbReference type="SAM" id="MobiDB-lite"/>
    </source>
</evidence>
<accession>A0ABQ9HU56</accession>
<gene>
    <name evidence="2" type="ORF">PR048_007406</name>
</gene>
<evidence type="ECO:0000313" key="2">
    <source>
        <dbReference type="EMBL" id="KAJ8887922.1"/>
    </source>
</evidence>
<organism evidence="2 3">
    <name type="scientific">Dryococelus australis</name>
    <dbReference type="NCBI Taxonomy" id="614101"/>
    <lineage>
        <taxon>Eukaryota</taxon>
        <taxon>Metazoa</taxon>
        <taxon>Ecdysozoa</taxon>
        <taxon>Arthropoda</taxon>
        <taxon>Hexapoda</taxon>
        <taxon>Insecta</taxon>
        <taxon>Pterygota</taxon>
        <taxon>Neoptera</taxon>
        <taxon>Polyneoptera</taxon>
        <taxon>Phasmatodea</taxon>
        <taxon>Verophasmatodea</taxon>
        <taxon>Anareolatae</taxon>
        <taxon>Phasmatidae</taxon>
        <taxon>Eurycanthinae</taxon>
        <taxon>Dryococelus</taxon>
    </lineage>
</organism>
<feature type="region of interest" description="Disordered" evidence="1">
    <location>
        <begin position="149"/>
        <end position="180"/>
    </location>
</feature>
<feature type="compositionally biased region" description="Polar residues" evidence="1">
    <location>
        <begin position="167"/>
        <end position="180"/>
    </location>
</feature>
<reference evidence="2 3" key="1">
    <citation type="submission" date="2023-02" db="EMBL/GenBank/DDBJ databases">
        <title>LHISI_Scaffold_Assembly.</title>
        <authorList>
            <person name="Stuart O.P."/>
            <person name="Cleave R."/>
            <person name="Magrath M.J.L."/>
            <person name="Mikheyev A.S."/>
        </authorList>
    </citation>
    <scope>NUCLEOTIDE SEQUENCE [LARGE SCALE GENOMIC DNA]</scope>
    <source>
        <strain evidence="2">Daus_M_001</strain>
        <tissue evidence="2">Leg muscle</tissue>
    </source>
</reference>
<protein>
    <submittedName>
        <fullName evidence="2">Uncharacterized protein</fullName>
    </submittedName>
</protein>
<feature type="compositionally biased region" description="Basic and acidic residues" evidence="1">
    <location>
        <begin position="157"/>
        <end position="166"/>
    </location>
</feature>
<dbReference type="EMBL" id="JARBHB010000003">
    <property type="protein sequence ID" value="KAJ8887922.1"/>
    <property type="molecule type" value="Genomic_DNA"/>
</dbReference>
<dbReference type="Proteomes" id="UP001159363">
    <property type="component" value="Chromosome 3"/>
</dbReference>
<comment type="caution">
    <text evidence="2">The sequence shown here is derived from an EMBL/GenBank/DDBJ whole genome shotgun (WGS) entry which is preliminary data.</text>
</comment>
<evidence type="ECO:0000313" key="3">
    <source>
        <dbReference type="Proteomes" id="UP001159363"/>
    </source>
</evidence>
<sequence>MGTVMLISRTVEEYAMGIQVEQQGFQIAQLPGIAFICRAALLSGLQHSTSKAEKQCCKVKPFPPSYGYSYDMLAKRVRYPEESLPDFRMWESCGTMPLVGGFSHRSSFSPTSSFQHCSIPTSYTLIAQRYCKKDRRYLRKFTRSVEQHRNAWTGEMGDPKKSRRPETSSGTIPTCENQGSNSAGNRACGVYPVSSNSMLRVLSYADKATTNNVRTMFSRVTVKARTQKRNNSTDILMKASVYTVSWKGTLVVRDWLAGITWFRRRTREEKAAQVLHGQQSGPAAPILADQQARPADVRRGARQTHLRRSEDRWQVNVARSRIHAHSSTVAAVSGDLFTGTGNQRASTRYGLPEERIQIRKINRTRGGGGRMGRLVNTTEENRFVKFLHSMKLKTSAICKERRKVMWLQHQAKIVKRQEESKTKQRNHLCPCVAQQSQRHKDSKKAPLVLSGHFNTARDHYVRYSDMTDSRTVQFNTARDHYVRYSDMMDSRTGRLQVGQCKSVSRRHQVTSASQLRGYPTTEELRALSRYHSVAGESRFPVQAVS</sequence>
<keyword evidence="3" id="KW-1185">Reference proteome</keyword>
<name>A0ABQ9HU56_9NEOP</name>
<proteinExistence type="predicted"/>